<evidence type="ECO:0000256" key="2">
    <source>
        <dbReference type="PROSITE-ProRule" id="PRU00176"/>
    </source>
</evidence>
<dbReference type="KEGG" id="cre:CHLRE_15g643703v5"/>
<evidence type="ECO:0000313" key="4">
    <source>
        <dbReference type="EMBL" id="PNW72800.1"/>
    </source>
</evidence>
<proteinExistence type="predicted"/>
<dbReference type="AlphaFoldDB" id="A0A2K3CX03"/>
<protein>
    <recommendedName>
        <fullName evidence="3">RRM domain-containing protein</fullName>
    </recommendedName>
</protein>
<dbReference type="InterPro" id="IPR012677">
    <property type="entry name" value="Nucleotide-bd_a/b_plait_sf"/>
</dbReference>
<dbReference type="SUPFAM" id="SSF54928">
    <property type="entry name" value="RNA-binding domain, RBD"/>
    <property type="match status" value="2"/>
</dbReference>
<dbReference type="Gramene" id="PNW72800">
    <property type="protein sequence ID" value="PNW72800"/>
    <property type="gene ID" value="CHLRE_15g643703v5"/>
</dbReference>
<evidence type="ECO:0000313" key="5">
    <source>
        <dbReference type="Proteomes" id="UP000006906"/>
    </source>
</evidence>
<dbReference type="PROSITE" id="PS50102">
    <property type="entry name" value="RRM"/>
    <property type="match status" value="1"/>
</dbReference>
<evidence type="ECO:0000259" key="3">
    <source>
        <dbReference type="PROSITE" id="PS50102"/>
    </source>
</evidence>
<dbReference type="ExpressionAtlas" id="A0A2K3CX03">
    <property type="expression patterns" value="baseline"/>
</dbReference>
<dbReference type="InterPro" id="IPR000504">
    <property type="entry name" value="RRM_dom"/>
</dbReference>
<dbReference type="Proteomes" id="UP000006906">
    <property type="component" value="Chromosome 15"/>
</dbReference>
<dbReference type="GO" id="GO:0003729">
    <property type="term" value="F:mRNA binding"/>
    <property type="evidence" value="ECO:0000318"/>
    <property type="project" value="GO_Central"/>
</dbReference>
<dbReference type="STRING" id="3055.A0A2K3CX03"/>
<organism evidence="4 5">
    <name type="scientific">Chlamydomonas reinhardtii</name>
    <name type="common">Chlamydomonas smithii</name>
    <dbReference type="NCBI Taxonomy" id="3055"/>
    <lineage>
        <taxon>Eukaryota</taxon>
        <taxon>Viridiplantae</taxon>
        <taxon>Chlorophyta</taxon>
        <taxon>core chlorophytes</taxon>
        <taxon>Chlorophyceae</taxon>
        <taxon>CS clade</taxon>
        <taxon>Chlamydomonadales</taxon>
        <taxon>Chlamydomonadaceae</taxon>
        <taxon>Chlamydomonas</taxon>
    </lineage>
</organism>
<dbReference type="InterPro" id="IPR035979">
    <property type="entry name" value="RBD_domain_sf"/>
</dbReference>
<dbReference type="PANTHER" id="PTHR10501">
    <property type="entry name" value="U1 SMALL NUCLEAR RIBONUCLEOPROTEIN A/U2 SMALL NUCLEAR RIBONUCLEOPROTEIN B"/>
    <property type="match status" value="1"/>
</dbReference>
<gene>
    <name evidence="4" type="ORF">CHLRE_15g643703v5</name>
</gene>
<dbReference type="CDD" id="cd12245">
    <property type="entry name" value="RRM_scw1_like"/>
    <property type="match status" value="1"/>
</dbReference>
<dbReference type="Gene3D" id="3.30.70.330">
    <property type="match status" value="2"/>
</dbReference>
<feature type="domain" description="RRM" evidence="3">
    <location>
        <begin position="278"/>
        <end position="355"/>
    </location>
</feature>
<keyword evidence="1 2" id="KW-0694">RNA-binding</keyword>
<dbReference type="GeneID" id="5726262"/>
<reference evidence="4 5" key="1">
    <citation type="journal article" date="2007" name="Science">
        <title>The Chlamydomonas genome reveals the evolution of key animal and plant functions.</title>
        <authorList>
            <person name="Merchant S.S."/>
            <person name="Prochnik S.E."/>
            <person name="Vallon O."/>
            <person name="Harris E.H."/>
            <person name="Karpowicz S.J."/>
            <person name="Witman G.B."/>
            <person name="Terry A."/>
            <person name="Salamov A."/>
            <person name="Fritz-Laylin L.K."/>
            <person name="Marechal-Drouard L."/>
            <person name="Marshall W.F."/>
            <person name="Qu L.H."/>
            <person name="Nelson D.R."/>
            <person name="Sanderfoot A.A."/>
            <person name="Spalding M.H."/>
            <person name="Kapitonov V.V."/>
            <person name="Ren Q."/>
            <person name="Ferris P."/>
            <person name="Lindquist E."/>
            <person name="Shapiro H."/>
            <person name="Lucas S.M."/>
            <person name="Grimwood J."/>
            <person name="Schmutz J."/>
            <person name="Cardol P."/>
            <person name="Cerutti H."/>
            <person name="Chanfreau G."/>
            <person name="Chen C.L."/>
            <person name="Cognat V."/>
            <person name="Croft M.T."/>
            <person name="Dent R."/>
            <person name="Dutcher S."/>
            <person name="Fernandez E."/>
            <person name="Fukuzawa H."/>
            <person name="Gonzalez-Ballester D."/>
            <person name="Gonzalez-Halphen D."/>
            <person name="Hallmann A."/>
            <person name="Hanikenne M."/>
            <person name="Hippler M."/>
            <person name="Inwood W."/>
            <person name="Jabbari K."/>
            <person name="Kalanon M."/>
            <person name="Kuras R."/>
            <person name="Lefebvre P.A."/>
            <person name="Lemaire S.D."/>
            <person name="Lobanov A.V."/>
            <person name="Lohr M."/>
            <person name="Manuell A."/>
            <person name="Meier I."/>
            <person name="Mets L."/>
            <person name="Mittag M."/>
            <person name="Mittelmeier T."/>
            <person name="Moroney J.V."/>
            <person name="Moseley J."/>
            <person name="Napoli C."/>
            <person name="Nedelcu A.M."/>
            <person name="Niyogi K."/>
            <person name="Novoselov S.V."/>
            <person name="Paulsen I.T."/>
            <person name="Pazour G."/>
            <person name="Purton S."/>
            <person name="Ral J.P."/>
            <person name="Riano-Pachon D.M."/>
            <person name="Riekhof W."/>
            <person name="Rymarquis L."/>
            <person name="Schroda M."/>
            <person name="Stern D."/>
            <person name="Umen J."/>
            <person name="Willows R."/>
            <person name="Wilson N."/>
            <person name="Zimmer S.L."/>
            <person name="Allmer J."/>
            <person name="Balk J."/>
            <person name="Bisova K."/>
            <person name="Chen C.J."/>
            <person name="Elias M."/>
            <person name="Gendler K."/>
            <person name="Hauser C."/>
            <person name="Lamb M.R."/>
            <person name="Ledford H."/>
            <person name="Long J.C."/>
            <person name="Minagawa J."/>
            <person name="Page M.D."/>
            <person name="Pan J."/>
            <person name="Pootakham W."/>
            <person name="Roje S."/>
            <person name="Rose A."/>
            <person name="Stahlberg E."/>
            <person name="Terauchi A.M."/>
            <person name="Yang P."/>
            <person name="Ball S."/>
            <person name="Bowler C."/>
            <person name="Dieckmann C.L."/>
            <person name="Gladyshev V.N."/>
            <person name="Green P."/>
            <person name="Jorgensen R."/>
            <person name="Mayfield S."/>
            <person name="Mueller-Roeber B."/>
            <person name="Rajamani S."/>
            <person name="Sayre R.T."/>
            <person name="Brokstein P."/>
            <person name="Dubchak I."/>
            <person name="Goodstein D."/>
            <person name="Hornick L."/>
            <person name="Huang Y.W."/>
            <person name="Jhaveri J."/>
            <person name="Luo Y."/>
            <person name="Martinez D."/>
            <person name="Ngau W.C."/>
            <person name="Otillar B."/>
            <person name="Poliakov A."/>
            <person name="Porter A."/>
            <person name="Szajkowski L."/>
            <person name="Werner G."/>
            <person name="Zhou K."/>
            <person name="Grigoriev I.V."/>
            <person name="Rokhsar D.S."/>
            <person name="Grossman A.R."/>
        </authorList>
    </citation>
    <scope>NUCLEOTIDE SEQUENCE [LARGE SCALE GENOMIC DNA]</scope>
    <source>
        <strain evidence="5">CC-503</strain>
    </source>
</reference>
<sequence length="453" mass="44952">MFPTPAAAPAYSGEQPLGVYAVLPAAGVALSPTGEEIRTIFVTGFPANVHERELHNLVCFLPGYEASQMNLKSTAAGTSPQGFALFATPAAAQSAMLLLHDMPFDVDCHLRCEMAHKNMYLKSDDPTIRRADVSRGQGGPVGAAGSGVMAGGAGMAPMASMSGGMGGMGGPAMAVAARPQPAATLVATMGPHAGMPAYTAMAPHAAFTTGPLLASTLAALRPAGHAVHHHGGGGGGATLLPPPGQASAMAASHAGLINPTPVAGFGPVTNKFDNPPCNTLFIGNLGDTVDEGELTALFACQPGYKQLKLLRHPRQVSCFVEFGDVNSAAAVHSALQGALLTSSDRGPIRIQFSKNPYGKRNPQMGGMGYGMGMGMGGSLSASSASSSAALFGAAAAAAVGGGGGVITMGHMHHGGGGGMGGSAMANAIMAAGGGGGSGEFGGWSQQFTGGLMG</sequence>
<dbReference type="OrthoDB" id="431169at2759"/>
<dbReference type="Pfam" id="PF00076">
    <property type="entry name" value="RRM_1"/>
    <property type="match status" value="1"/>
</dbReference>
<dbReference type="CDD" id="cd12420">
    <property type="entry name" value="RRM_RBPMS_like"/>
    <property type="match status" value="1"/>
</dbReference>
<dbReference type="InParanoid" id="A0A2K3CX03"/>
<keyword evidence="5" id="KW-1185">Reference proteome</keyword>
<dbReference type="RefSeq" id="XP_042916561.1">
    <property type="nucleotide sequence ID" value="XM_043070723.1"/>
</dbReference>
<name>A0A2K3CX03_CHLRE</name>
<evidence type="ECO:0000256" key="1">
    <source>
        <dbReference type="ARBA" id="ARBA00022884"/>
    </source>
</evidence>
<accession>A0A2K3CX03</accession>
<dbReference type="SMART" id="SM00360">
    <property type="entry name" value="RRM"/>
    <property type="match status" value="2"/>
</dbReference>
<dbReference type="EMBL" id="CM008976">
    <property type="protein sequence ID" value="PNW72800.1"/>
    <property type="molecule type" value="Genomic_DNA"/>
</dbReference>